<dbReference type="EMBL" id="BJVF01000001">
    <property type="protein sequence ID" value="GEL10862.1"/>
    <property type="molecule type" value="Genomic_DNA"/>
</dbReference>
<dbReference type="GO" id="GO:0046872">
    <property type="term" value="F:metal ion binding"/>
    <property type="evidence" value="ECO:0007669"/>
    <property type="project" value="InterPro"/>
</dbReference>
<dbReference type="Pfam" id="PF01223">
    <property type="entry name" value="Endonuclease_NS"/>
    <property type="match status" value="1"/>
</dbReference>
<dbReference type="InterPro" id="IPR044929">
    <property type="entry name" value="DNA/RNA_non-sp_Endonuclease_sf"/>
</dbReference>
<evidence type="ECO:0000313" key="4">
    <source>
        <dbReference type="Proteomes" id="UP000321579"/>
    </source>
</evidence>
<sequence>MRNRYFIGLLISAFIFLVGKQSVKLQAEIFQNTNRIVADLDSKVENQTNRNLSFYLPKSTTSQVVEHSYYTLSYNEQAEQAEWVVYELKKDYVRNSNFKRPFFIEDPKVITQSADWRNYKKSGYDKGHLCPAADMEFNLDAYNDTFFTSNISPQCMSLIRVFGVDWSKKSVFGQSNTMDCSLLQEVC</sequence>
<accession>A0A511CDV0</accession>
<dbReference type="SUPFAM" id="SSF54060">
    <property type="entry name" value="His-Me finger endonucleases"/>
    <property type="match status" value="1"/>
</dbReference>
<evidence type="ECO:0000313" key="3">
    <source>
        <dbReference type="EMBL" id="GEL10862.1"/>
    </source>
</evidence>
<dbReference type="Gene3D" id="3.40.570.10">
    <property type="entry name" value="Extracellular Endonuclease, subunit A"/>
    <property type="match status" value="1"/>
</dbReference>
<name>A0A511CDV0_9FLAO</name>
<comment type="caution">
    <text evidence="3">The sequence shown here is derived from an EMBL/GenBank/DDBJ whole genome shotgun (WGS) entry which is preliminary data.</text>
</comment>
<dbReference type="InterPro" id="IPR001604">
    <property type="entry name" value="Endo_G_ENPP1-like_dom"/>
</dbReference>
<dbReference type="PANTHER" id="PTHR13966">
    <property type="entry name" value="ENDONUCLEASE RELATED"/>
    <property type="match status" value="1"/>
</dbReference>
<dbReference type="GO" id="GO:0004519">
    <property type="term" value="F:endonuclease activity"/>
    <property type="evidence" value="ECO:0007669"/>
    <property type="project" value="TreeGrafter"/>
</dbReference>
<dbReference type="AlphaFoldDB" id="A0A511CDV0"/>
<feature type="active site" description="Proton acceptor" evidence="1">
    <location>
        <position position="128"/>
    </location>
</feature>
<gene>
    <name evidence="3" type="ORF">FGL01_16010</name>
</gene>
<evidence type="ECO:0000256" key="1">
    <source>
        <dbReference type="PIRSR" id="PIRSR640255-1"/>
    </source>
</evidence>
<reference evidence="3 4" key="1">
    <citation type="submission" date="2019-07" db="EMBL/GenBank/DDBJ databases">
        <title>Whole genome shotgun sequence of Flavobacterium glycines NBRC 105008.</title>
        <authorList>
            <person name="Hosoyama A."/>
            <person name="Uohara A."/>
            <person name="Ohji S."/>
            <person name="Ichikawa N."/>
        </authorList>
    </citation>
    <scope>NUCLEOTIDE SEQUENCE [LARGE SCALE GENOMIC DNA]</scope>
    <source>
        <strain evidence="3 4">NBRC 105008</strain>
    </source>
</reference>
<dbReference type="InterPro" id="IPR044925">
    <property type="entry name" value="His-Me_finger_sf"/>
</dbReference>
<proteinExistence type="predicted"/>
<feature type="domain" description="DNA/RNA non-specific endonuclease/pyrophosphatase/phosphodiesterase" evidence="2">
    <location>
        <begin position="51"/>
        <end position="155"/>
    </location>
</feature>
<evidence type="ECO:0000259" key="2">
    <source>
        <dbReference type="Pfam" id="PF01223"/>
    </source>
</evidence>
<dbReference type="PANTHER" id="PTHR13966:SF5">
    <property type="entry name" value="ENDONUCLEASE G, MITOCHONDRIAL"/>
    <property type="match status" value="1"/>
</dbReference>
<organism evidence="3 4">
    <name type="scientific">Flavobacterium glycines</name>
    <dbReference type="NCBI Taxonomy" id="551990"/>
    <lineage>
        <taxon>Bacteria</taxon>
        <taxon>Pseudomonadati</taxon>
        <taxon>Bacteroidota</taxon>
        <taxon>Flavobacteriia</taxon>
        <taxon>Flavobacteriales</taxon>
        <taxon>Flavobacteriaceae</taxon>
        <taxon>Flavobacterium</taxon>
    </lineage>
</organism>
<dbReference type="InterPro" id="IPR040255">
    <property type="entry name" value="Non-specific_endonuclease"/>
</dbReference>
<dbReference type="Proteomes" id="UP000321579">
    <property type="component" value="Unassembled WGS sequence"/>
</dbReference>
<dbReference type="GO" id="GO:0016787">
    <property type="term" value="F:hydrolase activity"/>
    <property type="evidence" value="ECO:0007669"/>
    <property type="project" value="InterPro"/>
</dbReference>
<protein>
    <recommendedName>
        <fullName evidence="2">DNA/RNA non-specific endonuclease/pyrophosphatase/phosphodiesterase domain-containing protein</fullName>
    </recommendedName>
</protein>
<dbReference type="GO" id="GO:0003676">
    <property type="term" value="F:nucleic acid binding"/>
    <property type="evidence" value="ECO:0007669"/>
    <property type="project" value="InterPro"/>
</dbReference>